<dbReference type="Gene3D" id="2.60.120.1540">
    <property type="match status" value="1"/>
</dbReference>
<dbReference type="InterPro" id="IPR041555">
    <property type="entry name" value="MG3"/>
</dbReference>
<reference evidence="11" key="1">
    <citation type="submission" date="2025-08" db="UniProtKB">
        <authorList>
            <consortium name="Ensembl"/>
        </authorList>
    </citation>
    <scope>IDENTIFICATION</scope>
</reference>
<dbReference type="GO" id="GO:0005615">
    <property type="term" value="C:extracellular space"/>
    <property type="evidence" value="ECO:0007669"/>
    <property type="project" value="InterPro"/>
</dbReference>
<keyword evidence="12" id="KW-1185">Reference proteome</keyword>
<dbReference type="GO" id="GO:0004867">
    <property type="term" value="F:serine-type endopeptidase inhibitor activity"/>
    <property type="evidence" value="ECO:0007669"/>
    <property type="project" value="UniProtKB-KW"/>
</dbReference>
<evidence type="ECO:0000259" key="9">
    <source>
        <dbReference type="SMART" id="SM01359"/>
    </source>
</evidence>
<dbReference type="Pfam" id="PF00207">
    <property type="entry name" value="A2M"/>
    <property type="match status" value="1"/>
</dbReference>
<dbReference type="AlphaFoldDB" id="A0A8C4QVG8"/>
<dbReference type="Gene3D" id="6.20.50.160">
    <property type="match status" value="1"/>
</dbReference>
<organism evidence="11 12">
    <name type="scientific">Eptatretus burgeri</name>
    <name type="common">Inshore hagfish</name>
    <dbReference type="NCBI Taxonomy" id="7764"/>
    <lineage>
        <taxon>Eukaryota</taxon>
        <taxon>Metazoa</taxon>
        <taxon>Chordata</taxon>
        <taxon>Craniata</taxon>
        <taxon>Vertebrata</taxon>
        <taxon>Cyclostomata</taxon>
        <taxon>Myxini</taxon>
        <taxon>Myxiniformes</taxon>
        <taxon>Myxinidae</taxon>
        <taxon>Eptatretinae</taxon>
        <taxon>Eptatretus</taxon>
    </lineage>
</organism>
<evidence type="ECO:0000256" key="8">
    <source>
        <dbReference type="SAM" id="SignalP"/>
    </source>
</evidence>
<dbReference type="InterPro" id="IPR019742">
    <property type="entry name" value="MacrogloblnA2_CS"/>
</dbReference>
<dbReference type="InterPro" id="IPR001599">
    <property type="entry name" value="Macroglobln_a2"/>
</dbReference>
<evidence type="ECO:0000256" key="5">
    <source>
        <dbReference type="ARBA" id="ARBA00022966"/>
    </source>
</evidence>
<dbReference type="Pfam" id="PF17791">
    <property type="entry name" value="MG3"/>
    <property type="match status" value="1"/>
</dbReference>
<dbReference type="SMART" id="SM01419">
    <property type="entry name" value="Thiol-ester_cl"/>
    <property type="match status" value="1"/>
</dbReference>
<dbReference type="Ensembl" id="ENSEBUT00000021407.1">
    <property type="protein sequence ID" value="ENSEBUP00000020830.1"/>
    <property type="gene ID" value="ENSEBUG00000012875.1"/>
</dbReference>
<feature type="signal peptide" evidence="8">
    <location>
        <begin position="1"/>
        <end position="26"/>
    </location>
</feature>
<feature type="domain" description="Alpha-2-macroglobulin bait region" evidence="9">
    <location>
        <begin position="466"/>
        <end position="616"/>
    </location>
</feature>
<dbReference type="InterPro" id="IPR011626">
    <property type="entry name" value="Alpha-macroglobulin_TED"/>
</dbReference>
<dbReference type="PANTHER" id="PTHR11412:SF136">
    <property type="entry name" value="CD109 ANTIGEN"/>
    <property type="match status" value="1"/>
</dbReference>
<dbReference type="InterPro" id="IPR013783">
    <property type="entry name" value="Ig-like_fold"/>
</dbReference>
<dbReference type="Proteomes" id="UP000694388">
    <property type="component" value="Unplaced"/>
</dbReference>
<dbReference type="InterPro" id="IPR047565">
    <property type="entry name" value="Alpha-macroglob_thiol-ester_cl"/>
</dbReference>
<evidence type="ECO:0000313" key="11">
    <source>
        <dbReference type="Ensembl" id="ENSEBUP00000020830.1"/>
    </source>
</evidence>
<dbReference type="GeneTree" id="ENSGT00940000155926"/>
<comment type="similarity">
    <text evidence="1">Belongs to the protease inhibitor I39 (alpha-2-macroglobulin) family.</text>
</comment>
<evidence type="ECO:0000256" key="1">
    <source>
        <dbReference type="ARBA" id="ARBA00010952"/>
    </source>
</evidence>
<accession>A0A8C4QVG8</accession>
<evidence type="ECO:0000256" key="6">
    <source>
        <dbReference type="ARBA" id="ARBA00023157"/>
    </source>
</evidence>
<dbReference type="Gene3D" id="2.60.40.1930">
    <property type="match status" value="2"/>
</dbReference>
<keyword evidence="5" id="KW-0882">Thioester bond</keyword>
<evidence type="ECO:0000313" key="12">
    <source>
        <dbReference type="Proteomes" id="UP000694388"/>
    </source>
</evidence>
<dbReference type="PROSITE" id="PS00477">
    <property type="entry name" value="ALPHA_2_MACROGLOBULIN"/>
    <property type="match status" value="1"/>
</dbReference>
<dbReference type="Pfam" id="PF07703">
    <property type="entry name" value="A2M_BRD"/>
    <property type="match status" value="1"/>
</dbReference>
<dbReference type="Gene3D" id="1.50.10.20">
    <property type="match status" value="1"/>
</dbReference>
<dbReference type="Gene3D" id="2.60.40.1940">
    <property type="match status" value="1"/>
</dbReference>
<evidence type="ECO:0000256" key="3">
    <source>
        <dbReference type="ARBA" id="ARBA00022729"/>
    </source>
</evidence>
<dbReference type="Pfam" id="PF01835">
    <property type="entry name" value="MG2"/>
    <property type="match status" value="1"/>
</dbReference>
<reference evidence="11" key="2">
    <citation type="submission" date="2025-09" db="UniProtKB">
        <authorList>
            <consortium name="Ensembl"/>
        </authorList>
    </citation>
    <scope>IDENTIFICATION</scope>
</reference>
<dbReference type="PANTHER" id="PTHR11412">
    <property type="entry name" value="MACROGLOBULIN / COMPLEMENT"/>
    <property type="match status" value="1"/>
</dbReference>
<dbReference type="SMART" id="SM01359">
    <property type="entry name" value="A2M_N_2"/>
    <property type="match status" value="1"/>
</dbReference>
<keyword evidence="6" id="KW-1015">Disulfide bond</keyword>
<sequence length="1074" mass="119430">MKLRQGWMHLVTLFTALGISSLQVNSQSLNYLITIPQTIRPGQELSVGVSLYGSRQYGPVMLNFRMERDGQELFTHKASVAVGETNSVVLPPLPLNSPSGHYQLNVMGVDDKGTTVFQNNTKISFNNRGLMTFVQTDKAIYKPGQTVKFRVFNLHPTLKHYRGQVDIVVEDPSGNRIQQWLAVSHPSGVVSKELPLCVQPPLGDWVISVTHKELEMETKQTFTVAKYVLPKFEVNIQARSFVAQEENLGVSGTIRAKYTYGKAVSGTAKVTLLCRVRGLCRLGIQCPYDRFQSREVKIVHSNIKVYGIVGFDFSYKEIISRTNGVFPWNMRIEAEVVEDLTGKNAESEMDIHVPNNRIKIEFFNTPNTFKPGLMYTAYVRVTQYDGSPLLAQDRKATLKVLMMQKDEWGTKNEEIKTFIIPLTGFVKMNSRVKQKTVSLSLKATFLSTTMQHYVTLERRSPSNSFVQVTTDSLSAQVDVPMMFTIDSTNKTQNIMYQVLSRGNLVAAGQVTCENYQTQQQVVDKPLNQVACGTFRLLPQALWAPFSKLLVYYIREDGEVVNDGISFAVEGIFGNKVELEWSKLQAAPTDNVSLQVTTGEAQAYVGLVVVDKSVLLLKDGNDITQEKVISEVAQFGNYPIPFYGWGMPRLWLPGGNDAASVFLEAGVIVLTDLKVPTLNPIIYMKDNVLEGIPGAPPLKYTMLVEPGHVRTLFPETWIWDDAVTGTNLFAKFTATVPDTMTSWVASAFSLGPNLGLGLAQRQEMVAFQPFFISLDLPYSIIRGEQFILKVTIFNHLKENKQVLVTMEKSDSWDISTLHHVVDVPSKDGITVTFSLSPRRLGQVPITVKAQSNEAADAITKHLLVKAEGLPMTFSKALLIDVNSANVHSSLKFTFPPNVVAGSETAFVTATGDIMGPSIEGLGKLVKMPYGCGEQNMVNFAPNIYVLQYLDATQQDAKAIRRDALLYMAQGYQRELTFQRQDGSFSAFGDSDKSGSTWLSAFVLKCFTQARTHMYIDPHIVNKTSRWLKRQRISSGEYKEPGRLLDGHLLGSSSGPAALTGFVLIGLLSDPHIDRC</sequence>
<keyword evidence="7" id="KW-0325">Glycoprotein</keyword>
<dbReference type="FunFam" id="2.60.40.1930:FF:000001">
    <property type="entry name" value="CD109 isoform 3"/>
    <property type="match status" value="1"/>
</dbReference>
<evidence type="ECO:0000259" key="10">
    <source>
        <dbReference type="SMART" id="SM01360"/>
    </source>
</evidence>
<dbReference type="Gene3D" id="2.60.40.2950">
    <property type="match status" value="1"/>
</dbReference>
<dbReference type="SUPFAM" id="SSF48239">
    <property type="entry name" value="Terpenoid cyclases/Protein prenyltransferases"/>
    <property type="match status" value="1"/>
</dbReference>
<feature type="domain" description="Alpha-2-macroglobulin" evidence="10">
    <location>
        <begin position="715"/>
        <end position="805"/>
    </location>
</feature>
<dbReference type="InterPro" id="IPR011625">
    <property type="entry name" value="A2M_N_BRD"/>
</dbReference>
<dbReference type="InterPro" id="IPR008930">
    <property type="entry name" value="Terpenoid_cyclase/PrenylTrfase"/>
</dbReference>
<evidence type="ECO:0000256" key="4">
    <source>
        <dbReference type="ARBA" id="ARBA00022900"/>
    </source>
</evidence>
<evidence type="ECO:0000256" key="7">
    <source>
        <dbReference type="ARBA" id="ARBA00023180"/>
    </source>
</evidence>
<dbReference type="SUPFAM" id="SSF81296">
    <property type="entry name" value="E set domains"/>
    <property type="match status" value="1"/>
</dbReference>
<dbReference type="Pfam" id="PF07678">
    <property type="entry name" value="TED_complement"/>
    <property type="match status" value="1"/>
</dbReference>
<dbReference type="InterPro" id="IPR050473">
    <property type="entry name" value="A2M/Complement_sys"/>
</dbReference>
<proteinExistence type="inferred from homology"/>
<keyword evidence="3 8" id="KW-0732">Signal</keyword>
<protein>
    <submittedName>
        <fullName evidence="11">CD109 molecule</fullName>
    </submittedName>
</protein>
<name>A0A8C4QVG8_EPTBU</name>
<dbReference type="SMART" id="SM01360">
    <property type="entry name" value="A2M"/>
    <property type="match status" value="1"/>
</dbReference>
<evidence type="ECO:0000256" key="2">
    <source>
        <dbReference type="ARBA" id="ARBA00022690"/>
    </source>
</evidence>
<feature type="chain" id="PRO_5034310924" evidence="8">
    <location>
        <begin position="27"/>
        <end position="1074"/>
    </location>
</feature>
<keyword evidence="2" id="KW-0646">Protease inhibitor</keyword>
<dbReference type="Gene3D" id="2.60.40.10">
    <property type="entry name" value="Immunoglobulins"/>
    <property type="match status" value="2"/>
</dbReference>
<dbReference type="InterPro" id="IPR014756">
    <property type="entry name" value="Ig_E-set"/>
</dbReference>
<dbReference type="OMA" id="PEFRFHY"/>
<keyword evidence="4" id="KW-0722">Serine protease inhibitor</keyword>
<dbReference type="InterPro" id="IPR002890">
    <property type="entry name" value="MG2"/>
</dbReference>
<dbReference type="Gene3D" id="2.20.130.20">
    <property type="match status" value="1"/>
</dbReference>